<comment type="caution">
    <text evidence="2">The sequence shown here is derived from an EMBL/GenBank/DDBJ whole genome shotgun (WGS) entry which is preliminary data.</text>
</comment>
<dbReference type="GO" id="GO:0003676">
    <property type="term" value="F:nucleic acid binding"/>
    <property type="evidence" value="ECO:0007669"/>
    <property type="project" value="InterPro"/>
</dbReference>
<evidence type="ECO:0000313" key="2">
    <source>
        <dbReference type="EMBL" id="KAK9731343.1"/>
    </source>
</evidence>
<sequence length="308" mass="35505">MLAIPDLPFNKIASDILEFKNNNYVVVQDYYSKWLEVVPIKNKTTDEIIRVFKNIFSTHGIPKTLISDNMPYNSYAFRNFASEWNFEIITSSPNYPRSKGLAERAVQTAKQMLKKCFYDNKDLEICLLEYRNSPIIGLGATPSQLLMSRITRTKIPIAKSLLKPKVESNIEPKLLKNQDIYKMYHDQHVKERDSFKPGQDVVINNGDGWKSAKILRPADTPRSYNVLNENGREVRRNSLHIRKSLNQYSPKPISNNCDFASAQNVDESESVENAHENHSSLNDNLSVTNYTTRSGRTVKHSQKYNYFM</sequence>
<feature type="domain" description="Integrase catalytic" evidence="1">
    <location>
        <begin position="4"/>
        <end position="115"/>
    </location>
</feature>
<dbReference type="SUPFAM" id="SSF53098">
    <property type="entry name" value="Ribonuclease H-like"/>
    <property type="match status" value="1"/>
</dbReference>
<dbReference type="Proteomes" id="UP001458880">
    <property type="component" value="Unassembled WGS sequence"/>
</dbReference>
<name>A0AAW1LCC6_POPJA</name>
<dbReference type="Pfam" id="PF00665">
    <property type="entry name" value="rve"/>
    <property type="match status" value="1"/>
</dbReference>
<keyword evidence="3" id="KW-1185">Reference proteome</keyword>
<dbReference type="AlphaFoldDB" id="A0AAW1LCC6"/>
<dbReference type="PANTHER" id="PTHR37984:SF5">
    <property type="entry name" value="PROTEIN NYNRIN-LIKE"/>
    <property type="match status" value="1"/>
</dbReference>
<evidence type="ECO:0000259" key="1">
    <source>
        <dbReference type="PROSITE" id="PS50994"/>
    </source>
</evidence>
<proteinExistence type="predicted"/>
<organism evidence="2 3">
    <name type="scientific">Popillia japonica</name>
    <name type="common">Japanese beetle</name>
    <dbReference type="NCBI Taxonomy" id="7064"/>
    <lineage>
        <taxon>Eukaryota</taxon>
        <taxon>Metazoa</taxon>
        <taxon>Ecdysozoa</taxon>
        <taxon>Arthropoda</taxon>
        <taxon>Hexapoda</taxon>
        <taxon>Insecta</taxon>
        <taxon>Pterygota</taxon>
        <taxon>Neoptera</taxon>
        <taxon>Endopterygota</taxon>
        <taxon>Coleoptera</taxon>
        <taxon>Polyphaga</taxon>
        <taxon>Scarabaeiformia</taxon>
        <taxon>Scarabaeidae</taxon>
        <taxon>Rutelinae</taxon>
        <taxon>Popillia</taxon>
    </lineage>
</organism>
<dbReference type="FunFam" id="3.30.420.10:FF:000063">
    <property type="entry name" value="Retrovirus-related Pol polyprotein from transposon 297-like Protein"/>
    <property type="match status" value="1"/>
</dbReference>
<dbReference type="Gene3D" id="3.30.420.10">
    <property type="entry name" value="Ribonuclease H-like superfamily/Ribonuclease H"/>
    <property type="match status" value="1"/>
</dbReference>
<dbReference type="GO" id="GO:0015074">
    <property type="term" value="P:DNA integration"/>
    <property type="evidence" value="ECO:0007669"/>
    <property type="project" value="InterPro"/>
</dbReference>
<evidence type="ECO:0000313" key="3">
    <source>
        <dbReference type="Proteomes" id="UP001458880"/>
    </source>
</evidence>
<dbReference type="InterPro" id="IPR001584">
    <property type="entry name" value="Integrase_cat-core"/>
</dbReference>
<dbReference type="InterPro" id="IPR050951">
    <property type="entry name" value="Retrovirus_Pol_polyprotein"/>
</dbReference>
<gene>
    <name evidence="2" type="ORF">QE152_g13740</name>
</gene>
<reference evidence="2 3" key="1">
    <citation type="journal article" date="2024" name="BMC Genomics">
        <title>De novo assembly and annotation of Popillia japonica's genome with initial clues to its potential as an invasive pest.</title>
        <authorList>
            <person name="Cucini C."/>
            <person name="Boschi S."/>
            <person name="Funari R."/>
            <person name="Cardaioli E."/>
            <person name="Iannotti N."/>
            <person name="Marturano G."/>
            <person name="Paoli F."/>
            <person name="Bruttini M."/>
            <person name="Carapelli A."/>
            <person name="Frati F."/>
            <person name="Nardi F."/>
        </authorList>
    </citation>
    <scope>NUCLEOTIDE SEQUENCE [LARGE SCALE GENOMIC DNA]</scope>
    <source>
        <strain evidence="2">DMR45628</strain>
    </source>
</reference>
<dbReference type="PROSITE" id="PS50994">
    <property type="entry name" value="INTEGRASE"/>
    <property type="match status" value="1"/>
</dbReference>
<accession>A0AAW1LCC6</accession>
<dbReference type="EMBL" id="JASPKY010000134">
    <property type="protein sequence ID" value="KAK9731343.1"/>
    <property type="molecule type" value="Genomic_DNA"/>
</dbReference>
<dbReference type="InterPro" id="IPR036397">
    <property type="entry name" value="RNaseH_sf"/>
</dbReference>
<dbReference type="InterPro" id="IPR012337">
    <property type="entry name" value="RNaseH-like_sf"/>
</dbReference>
<dbReference type="PANTHER" id="PTHR37984">
    <property type="entry name" value="PROTEIN CBG26694"/>
    <property type="match status" value="1"/>
</dbReference>
<protein>
    <recommendedName>
        <fullName evidence="1">Integrase catalytic domain-containing protein</fullName>
    </recommendedName>
</protein>